<reference evidence="1" key="1">
    <citation type="submission" date="2021-01" db="EMBL/GenBank/DDBJ databases">
        <authorList>
            <person name="Corre E."/>
            <person name="Pelletier E."/>
            <person name="Niang G."/>
            <person name="Scheremetjew M."/>
            <person name="Finn R."/>
            <person name="Kale V."/>
            <person name="Holt S."/>
            <person name="Cochrane G."/>
            <person name="Meng A."/>
            <person name="Brown T."/>
            <person name="Cohen L."/>
        </authorList>
    </citation>
    <scope>NUCLEOTIDE SEQUENCE</scope>
    <source>
        <strain evidence="1">PLY429</strain>
    </source>
</reference>
<gene>
    <name evidence="1" type="ORF">TCHU04912_LOCUS9516</name>
</gene>
<name>A0A7S1SS13_9CHLO</name>
<dbReference type="InterPro" id="IPR011053">
    <property type="entry name" value="Single_hybrid_motif"/>
</dbReference>
<dbReference type="AlphaFoldDB" id="A0A7S1SS13"/>
<protein>
    <submittedName>
        <fullName evidence="1">Uncharacterized protein</fullName>
    </submittedName>
</protein>
<dbReference type="SUPFAM" id="SSF51230">
    <property type="entry name" value="Single hybrid motif"/>
    <property type="match status" value="1"/>
</dbReference>
<evidence type="ECO:0000313" key="1">
    <source>
        <dbReference type="EMBL" id="CAD9207280.1"/>
    </source>
</evidence>
<dbReference type="EMBL" id="HBGG01018485">
    <property type="protein sequence ID" value="CAD9207280.1"/>
    <property type="molecule type" value="Transcribed_RNA"/>
</dbReference>
<proteinExistence type="predicted"/>
<dbReference type="Gene3D" id="2.40.50.100">
    <property type="match status" value="1"/>
</dbReference>
<accession>A0A7S1SS13</accession>
<organism evidence="1">
    <name type="scientific">Tetraselmis chuii</name>
    <dbReference type="NCBI Taxonomy" id="63592"/>
    <lineage>
        <taxon>Eukaryota</taxon>
        <taxon>Viridiplantae</taxon>
        <taxon>Chlorophyta</taxon>
        <taxon>core chlorophytes</taxon>
        <taxon>Chlorodendrophyceae</taxon>
        <taxon>Chlorodendrales</taxon>
        <taxon>Chlorodendraceae</taxon>
        <taxon>Tetraselmis</taxon>
    </lineage>
</organism>
<sequence>MLALRRLTIKIATAPKVHQSRSLASKHQERPRYTDKELWVQESESEGLVEVGVCSGVEPKGLHFIDVAPVGTILAPGRVWGMLEGEDDERKALQAPCCGEIAEINENAVREADINSWLIRAYCDRVLPSMKPE</sequence>